<reference evidence="6" key="3">
    <citation type="submission" date="2020-07" db="EMBL/GenBank/DDBJ databases">
        <title>Flavobacterium sp. xlx-214.</title>
        <authorList>
            <person name="Yang C."/>
        </authorList>
    </citation>
    <scope>NUCLEOTIDE SEQUENCE [LARGE SCALE GENOMIC DNA]</scope>
    <source>
        <strain evidence="6">CX-624</strain>
    </source>
</reference>
<evidence type="ECO:0000313" key="3">
    <source>
        <dbReference type="EMBL" id="MBA5247775.1"/>
    </source>
</evidence>
<evidence type="ECO:0000313" key="4">
    <source>
        <dbReference type="EMBL" id="QMS97356.1"/>
    </source>
</evidence>
<dbReference type="KEGG" id="cbau:H1R16_06300"/>
<dbReference type="Proteomes" id="UP000539710">
    <property type="component" value="Unassembled WGS sequence"/>
</dbReference>
<evidence type="ECO:0000259" key="2">
    <source>
        <dbReference type="Pfam" id="PF18962"/>
    </source>
</evidence>
<dbReference type="RefSeq" id="WP_181887874.1">
    <property type="nucleotide sequence ID" value="NZ_CP059472.1"/>
</dbReference>
<proteinExistence type="predicted"/>
<reference evidence="4" key="1">
    <citation type="submission" date="2020-07" db="EMBL/GenBank/DDBJ databases">
        <title>Chryseobacterium sp. CX-624.</title>
        <authorList>
            <person name="Yang C."/>
        </authorList>
    </citation>
    <scope>NUCLEOTIDE SEQUENCE</scope>
    <source>
        <strain evidence="4">CX-624</strain>
    </source>
</reference>
<sequence length="610" mass="65759">MKILKHFFFLVCISVGTGFEAQSVFPYEQQWGTYVGGTGTHLLDTHLTDTSFSSDTQNNLFLSGTTAFASGYSNTYYDQFTAGGGNPSVFPLQNRYSVSLSVTGQQLSAGYNGISNGASERLIGVDSFNNRFMLKQLPGNIPNLSTPGAWLTQNVGSGAYTYTLSKYDSTSNLVWTTYLPNSGGAAFALCFDEDNNVFVRGGARESIAGLGTAGVYQENFVPYQTVSGQLGENGYIVKLNSAGQKMWATYCPDGTREMEYYAGNLYTSGGYDPNMPGQLTTPGTFQPTGPAMNLLMKLDAATGQRIWSTFYGTPHNITTYTGAGIWDIEVNSTGLYVSGQNQDTDYPAYFATPGAFKGQLTGGADLFLTKFSHDGNRVWSTYFGSDGYEEVFGSTLTILGNRIIIAGSQYGAVSNISTPGAHLTTPSNTSNSLTNMFFAEFDSSGSRLWCSYFGGAGANMFQEHINPELLSDGTLILWGSTGATTGIGTEGAPYQSMTNPYPGSPFGFVTRFVFKDELGTSETAGFSADIQLYNNPNNGNFTLSGSALAKEATVLALYDTAGRLVKKEELSRQQKQDFSWGHLLTSGNYILSVSKKSGELLKTFKMTVKK</sequence>
<feature type="domain" description="Secretion system C-terminal sorting" evidence="2">
    <location>
        <begin position="533"/>
        <end position="602"/>
    </location>
</feature>
<reference evidence="3" key="4">
    <citation type="submission" date="2020-07" db="EMBL/GenBank/DDBJ databases">
        <authorList>
            <person name="Yang C."/>
        </authorList>
    </citation>
    <scope>NUCLEOTIDE SEQUENCE</scope>
    <source>
        <strain evidence="3">Cx-624</strain>
    </source>
</reference>
<protein>
    <submittedName>
        <fullName evidence="4">T9SS type A sorting domain-containing protein</fullName>
    </submittedName>
</protein>
<keyword evidence="1" id="KW-0732">Signal</keyword>
<keyword evidence="6" id="KW-1185">Reference proteome</keyword>
<dbReference type="InterPro" id="IPR026444">
    <property type="entry name" value="Secre_tail"/>
</dbReference>
<dbReference type="Proteomes" id="UP000515349">
    <property type="component" value="Chromosome"/>
</dbReference>
<evidence type="ECO:0000313" key="5">
    <source>
        <dbReference type="Proteomes" id="UP000515349"/>
    </source>
</evidence>
<organism evidence="4 5">
    <name type="scientific">Marnyiella aurantia</name>
    <dbReference type="NCBI Taxonomy" id="2758037"/>
    <lineage>
        <taxon>Bacteria</taxon>
        <taxon>Pseudomonadati</taxon>
        <taxon>Bacteroidota</taxon>
        <taxon>Flavobacteriia</taxon>
        <taxon>Flavobacteriales</taxon>
        <taxon>Weeksellaceae</taxon>
        <taxon>Marnyiella</taxon>
    </lineage>
</organism>
<dbReference type="EMBL" id="JACEUX010000004">
    <property type="protein sequence ID" value="MBA5247775.1"/>
    <property type="molecule type" value="Genomic_DNA"/>
</dbReference>
<evidence type="ECO:0000256" key="1">
    <source>
        <dbReference type="ARBA" id="ARBA00022729"/>
    </source>
</evidence>
<dbReference type="PANTHER" id="PTHR35580">
    <property type="entry name" value="CELL SURFACE GLYCOPROTEIN (S-LAYER PROTEIN)-LIKE PROTEIN"/>
    <property type="match status" value="1"/>
</dbReference>
<accession>A0A7D7LNF3</accession>
<gene>
    <name evidence="4" type="ORF">H1R16_06300</name>
    <name evidence="3" type="ORF">H2507_11405</name>
</gene>
<evidence type="ECO:0000313" key="6">
    <source>
        <dbReference type="Proteomes" id="UP000539710"/>
    </source>
</evidence>
<reference evidence="5" key="2">
    <citation type="submission" date="2020-07" db="EMBL/GenBank/DDBJ databases">
        <title>Chryseobacterium sp.cx-624.</title>
        <authorList>
            <person name="Yang C."/>
        </authorList>
    </citation>
    <scope>NUCLEOTIDE SEQUENCE [LARGE SCALE GENOMIC DNA]</scope>
    <source>
        <strain evidence="5">cx-624</strain>
    </source>
</reference>
<dbReference type="EMBL" id="CP059472">
    <property type="protein sequence ID" value="QMS97356.1"/>
    <property type="molecule type" value="Genomic_DNA"/>
</dbReference>
<dbReference type="AlphaFoldDB" id="A0A7D7LNF3"/>
<name>A0A7D7LNF3_9FLAO</name>
<dbReference type="Pfam" id="PF18962">
    <property type="entry name" value="Por_Secre_tail"/>
    <property type="match status" value="1"/>
</dbReference>
<dbReference type="NCBIfam" id="TIGR04183">
    <property type="entry name" value="Por_Secre_tail"/>
    <property type="match status" value="1"/>
</dbReference>
<dbReference type="PANTHER" id="PTHR35580:SF1">
    <property type="entry name" value="PHYTASE-LIKE DOMAIN-CONTAINING PROTEIN"/>
    <property type="match status" value="1"/>
</dbReference>
<dbReference type="InterPro" id="IPR052918">
    <property type="entry name" value="Motility_Chemotaxis_Reg"/>
</dbReference>